<gene>
    <name evidence="1" type="ORF">QFC20_003346</name>
</gene>
<dbReference type="Proteomes" id="UP001230649">
    <property type="component" value="Unassembled WGS sequence"/>
</dbReference>
<accession>A0ACC2WDW4</accession>
<organism evidence="1 2">
    <name type="scientific">Naganishia adeliensis</name>
    <dbReference type="NCBI Taxonomy" id="92952"/>
    <lineage>
        <taxon>Eukaryota</taxon>
        <taxon>Fungi</taxon>
        <taxon>Dikarya</taxon>
        <taxon>Basidiomycota</taxon>
        <taxon>Agaricomycotina</taxon>
        <taxon>Tremellomycetes</taxon>
        <taxon>Filobasidiales</taxon>
        <taxon>Filobasidiaceae</taxon>
        <taxon>Naganishia</taxon>
    </lineage>
</organism>
<proteinExistence type="predicted"/>
<protein>
    <submittedName>
        <fullName evidence="1">Uncharacterized protein</fullName>
    </submittedName>
</protein>
<comment type="caution">
    <text evidence="1">The sequence shown here is derived from an EMBL/GenBank/DDBJ whole genome shotgun (WGS) entry which is preliminary data.</text>
</comment>
<evidence type="ECO:0000313" key="2">
    <source>
        <dbReference type="Proteomes" id="UP001230649"/>
    </source>
</evidence>
<reference evidence="1" key="1">
    <citation type="submission" date="2023-04" db="EMBL/GenBank/DDBJ databases">
        <title>Draft Genome sequencing of Naganishia species isolated from polar environments using Oxford Nanopore Technology.</title>
        <authorList>
            <person name="Leo P."/>
            <person name="Venkateswaran K."/>
        </authorList>
    </citation>
    <scope>NUCLEOTIDE SEQUENCE</scope>
    <source>
        <strain evidence="1">MNA-CCFEE 5262</strain>
    </source>
</reference>
<evidence type="ECO:0000313" key="1">
    <source>
        <dbReference type="EMBL" id="KAJ9108647.1"/>
    </source>
</evidence>
<name>A0ACC2WDW4_9TREE</name>
<keyword evidence="2" id="KW-1185">Reference proteome</keyword>
<dbReference type="EMBL" id="JASBWS010000030">
    <property type="protein sequence ID" value="KAJ9108647.1"/>
    <property type="molecule type" value="Genomic_DNA"/>
</dbReference>
<sequence>MPYIPSIISGSLPQPNGPHSVGYFTLTHAPFPGQGFVLSSPTIDTNLPGNAAYGLHSTTPDNASWKTGHVPALGLRRVEYSVWYPCEVPKGWFGRDASPSGVGWLPTPVQDVLDGYARFANDSPWLRAAYPLLRVLGGRISIPVHPAAKPLETIIPPLSDSKNPQKPPLIIFSHGLAGTHLTYSHICRALASQGNVVLSISHQDGSGPVASIPHDDASCALWAERAGGVVRGRKRDGPVGGNDGKGKGVGSIISRSGDATSESKTDSAPFKLSYLRHNELDWSPDSTPDVMTLRSLQLDIRVHELYATYTSFRSLITHGPASLPGLVMSAGSGLVPKADAAEFLQALRGKVDVDSLDFVGHSFGGGTVLWALQRDVPEGEEKLPVKKAVALDPWVEPMPMPAPVKGKKDAPDVPLFVMNSPRFTLWSTHFSRLNRLIRDSHGTLLTLIGARHESFSDFPLLVNPSSAYGIMTTIDSLVGAFLRGDVREHEKVRGKEEDRGVLKTTTKDARGKETGKRELVGEWGDVVVHELGRT</sequence>